<evidence type="ECO:0000313" key="9">
    <source>
        <dbReference type="Proteomes" id="UP000293347"/>
    </source>
</evidence>
<keyword evidence="3" id="KW-0732">Signal</keyword>
<evidence type="ECO:0000256" key="3">
    <source>
        <dbReference type="ARBA" id="ARBA00022729"/>
    </source>
</evidence>
<comment type="caution">
    <text evidence="8">The sequence shown here is derived from an EMBL/GenBank/DDBJ whole genome shotgun (WGS) entry which is preliminary data.</text>
</comment>
<evidence type="ECO:0000259" key="7">
    <source>
        <dbReference type="Pfam" id="PF14322"/>
    </source>
</evidence>
<dbReference type="RefSeq" id="WP_131595943.1">
    <property type="nucleotide sequence ID" value="NZ_SJSL01000002.1"/>
</dbReference>
<keyword evidence="9" id="KW-1185">Reference proteome</keyword>
<dbReference type="GO" id="GO:0009279">
    <property type="term" value="C:cell outer membrane"/>
    <property type="evidence" value="ECO:0007669"/>
    <property type="project" value="UniProtKB-SubCell"/>
</dbReference>
<accession>A0A4R0NKJ7</accession>
<evidence type="ECO:0000313" key="8">
    <source>
        <dbReference type="EMBL" id="TCD01251.1"/>
    </source>
</evidence>
<evidence type="ECO:0000256" key="2">
    <source>
        <dbReference type="ARBA" id="ARBA00006275"/>
    </source>
</evidence>
<proteinExistence type="inferred from homology"/>
<dbReference type="AlphaFoldDB" id="A0A4R0NKJ7"/>
<dbReference type="InterPro" id="IPR033985">
    <property type="entry name" value="SusD-like_N"/>
</dbReference>
<keyword evidence="4" id="KW-0472">Membrane</keyword>
<dbReference type="Pfam" id="PF07980">
    <property type="entry name" value="SusD_RagB"/>
    <property type="match status" value="1"/>
</dbReference>
<dbReference type="InterPro" id="IPR012944">
    <property type="entry name" value="SusD_RagB_dom"/>
</dbReference>
<keyword evidence="5" id="KW-0998">Cell outer membrane</keyword>
<name>A0A4R0NKJ7_9SPHI</name>
<evidence type="ECO:0000256" key="5">
    <source>
        <dbReference type="ARBA" id="ARBA00023237"/>
    </source>
</evidence>
<dbReference type="EMBL" id="SJSL01000002">
    <property type="protein sequence ID" value="TCD01251.1"/>
    <property type="molecule type" value="Genomic_DNA"/>
</dbReference>
<dbReference type="Pfam" id="PF14322">
    <property type="entry name" value="SusD-like_3"/>
    <property type="match status" value="1"/>
</dbReference>
<feature type="domain" description="RagB/SusD" evidence="6">
    <location>
        <begin position="359"/>
        <end position="431"/>
    </location>
</feature>
<comment type="subcellular location">
    <subcellularLocation>
        <location evidence="1">Cell outer membrane</location>
    </subcellularLocation>
</comment>
<evidence type="ECO:0000259" key="6">
    <source>
        <dbReference type="Pfam" id="PF07980"/>
    </source>
</evidence>
<dbReference type="Proteomes" id="UP000293347">
    <property type="component" value="Unassembled WGS sequence"/>
</dbReference>
<evidence type="ECO:0000256" key="1">
    <source>
        <dbReference type="ARBA" id="ARBA00004442"/>
    </source>
</evidence>
<dbReference type="Gene3D" id="1.25.40.390">
    <property type="match status" value="1"/>
</dbReference>
<dbReference type="SUPFAM" id="SSF48452">
    <property type="entry name" value="TPR-like"/>
    <property type="match status" value="1"/>
</dbReference>
<sequence length="484" mass="54324">MKNLKILIILFATLCLLSCKKSFLEVVPQGRKLATTTEDYAKMLNSPKLYFTPFAGWIPAVYMGDEVAAEASYFLNMNPIRERLFKWADTVEMGYAGADVIQNPSGLGYSDMMYIANKIIKEVMSSDEGTQEQKTALRAEALATRAWTLFNISNFYCKPYNSATAATDMGMPFSTVADITFKDFKRGTLRETYDFIVSDLTQAIELLPSRLSHPVRFNKAGAMGLLGKVYVYMGDYAKALPLLELTLTESLSNGQSLYNYNQTFQPDGTFQPTDPISGPGGFPGQNFTDVRESVFSKIFANTAAHEGLILAPWAQALYQPSDLRLLLYTDQNPDFSPNANGHVRKYATFYSRMGLQLPEVYLLIAECKARLNDLSGAVSALQNFRSNRMPSADATVPLLIASNRTGLIKFIFDERVREFAMEGMRWFDMRRQSVDPLFAGIQFQHLLFDDIGSITEYTLNQPNRLVLKWPLLITSMSPNLPDNP</sequence>
<feature type="domain" description="SusD-like N-terminal" evidence="7">
    <location>
        <begin position="107"/>
        <end position="230"/>
    </location>
</feature>
<dbReference type="OrthoDB" id="697229at2"/>
<comment type="similarity">
    <text evidence="2">Belongs to the SusD family.</text>
</comment>
<reference evidence="8 9" key="1">
    <citation type="submission" date="2019-02" db="EMBL/GenBank/DDBJ databases">
        <title>Pedobacter sp. RP-1-14 sp. nov., isolated from Arctic soil.</title>
        <authorList>
            <person name="Dahal R.H."/>
        </authorList>
    </citation>
    <scope>NUCLEOTIDE SEQUENCE [LARGE SCALE GENOMIC DNA]</scope>
    <source>
        <strain evidence="8 9">RP-1-14</strain>
    </source>
</reference>
<protein>
    <submittedName>
        <fullName evidence="8">RagB/SusD family nutrient uptake outer membrane protein</fullName>
    </submittedName>
</protein>
<gene>
    <name evidence="8" type="ORF">EZ437_10870</name>
</gene>
<organism evidence="8 9">
    <name type="scientific">Pedobacter psychroterrae</name>
    <dbReference type="NCBI Taxonomy" id="2530453"/>
    <lineage>
        <taxon>Bacteria</taxon>
        <taxon>Pseudomonadati</taxon>
        <taxon>Bacteroidota</taxon>
        <taxon>Sphingobacteriia</taxon>
        <taxon>Sphingobacteriales</taxon>
        <taxon>Sphingobacteriaceae</taxon>
        <taxon>Pedobacter</taxon>
    </lineage>
</organism>
<evidence type="ECO:0000256" key="4">
    <source>
        <dbReference type="ARBA" id="ARBA00023136"/>
    </source>
</evidence>
<dbReference type="InterPro" id="IPR011990">
    <property type="entry name" value="TPR-like_helical_dom_sf"/>
</dbReference>